<dbReference type="Pfam" id="PF10604">
    <property type="entry name" value="Polyketide_cyc2"/>
    <property type="match status" value="1"/>
</dbReference>
<protein>
    <submittedName>
        <fullName evidence="1">SRPBCC family protein</fullName>
    </submittedName>
</protein>
<dbReference type="SUPFAM" id="SSF55961">
    <property type="entry name" value="Bet v1-like"/>
    <property type="match status" value="1"/>
</dbReference>
<organism evidence="1 2">
    <name type="scientific">Mediterranea massiliensis</name>
    <dbReference type="NCBI Taxonomy" id="1841865"/>
    <lineage>
        <taxon>Bacteria</taxon>
        <taxon>Pseudomonadati</taxon>
        <taxon>Bacteroidota</taxon>
        <taxon>Bacteroidia</taxon>
        <taxon>Bacteroidales</taxon>
        <taxon>Bacteroidaceae</taxon>
        <taxon>Mediterranea</taxon>
    </lineage>
</organism>
<dbReference type="InterPro" id="IPR019587">
    <property type="entry name" value="Polyketide_cyclase/dehydratase"/>
</dbReference>
<evidence type="ECO:0000313" key="1">
    <source>
        <dbReference type="EMBL" id="HJF91993.1"/>
    </source>
</evidence>
<gene>
    <name evidence="1" type="ORF">K8W02_06370</name>
</gene>
<accession>A0A921HWY0</accession>
<reference evidence="1" key="2">
    <citation type="submission" date="2021-09" db="EMBL/GenBank/DDBJ databases">
        <authorList>
            <person name="Gilroy R."/>
        </authorList>
    </citation>
    <scope>NUCLEOTIDE SEQUENCE</scope>
    <source>
        <strain evidence="1">CHK55-1828</strain>
    </source>
</reference>
<proteinExistence type="predicted"/>
<dbReference type="AlphaFoldDB" id="A0A921HWY0"/>
<dbReference type="EMBL" id="DYVX01000052">
    <property type="protein sequence ID" value="HJF91993.1"/>
    <property type="molecule type" value="Genomic_DNA"/>
</dbReference>
<dbReference type="Proteomes" id="UP000717835">
    <property type="component" value="Unassembled WGS sequence"/>
</dbReference>
<dbReference type="Gene3D" id="3.30.530.20">
    <property type="match status" value="1"/>
</dbReference>
<reference evidence="1" key="1">
    <citation type="journal article" date="2021" name="PeerJ">
        <title>Extensive microbial diversity within the chicken gut microbiome revealed by metagenomics and culture.</title>
        <authorList>
            <person name="Gilroy R."/>
            <person name="Ravi A."/>
            <person name="Getino M."/>
            <person name="Pursley I."/>
            <person name="Horton D.L."/>
            <person name="Alikhan N.F."/>
            <person name="Baker D."/>
            <person name="Gharbi K."/>
            <person name="Hall N."/>
            <person name="Watson M."/>
            <person name="Adriaenssens E.M."/>
            <person name="Foster-Nyarko E."/>
            <person name="Jarju S."/>
            <person name="Secka A."/>
            <person name="Antonio M."/>
            <person name="Oren A."/>
            <person name="Chaudhuri R.R."/>
            <person name="La Ragione R."/>
            <person name="Hildebrand F."/>
            <person name="Pallen M.J."/>
        </authorList>
    </citation>
    <scope>NUCLEOTIDE SEQUENCE</scope>
    <source>
        <strain evidence="1">CHK55-1828</strain>
    </source>
</reference>
<sequence length="137" mass="15262">MTKFESGVKVIPASQSAVYGKLSDLSNLEKIKDRLPEDKVKNLSFTADTLSVEVPPVGTITLEIVEREPEECIKFGTTTSPLPFNLWIQIVPTGEAECKMKLTIGMELNPFMKAMVQKPLQEGLEKMADMLALIQYE</sequence>
<dbReference type="RefSeq" id="WP_022019709.1">
    <property type="nucleotide sequence ID" value="NZ_DYVX01000052.1"/>
</dbReference>
<evidence type="ECO:0000313" key="2">
    <source>
        <dbReference type="Proteomes" id="UP000717835"/>
    </source>
</evidence>
<comment type="caution">
    <text evidence="1">The sequence shown here is derived from an EMBL/GenBank/DDBJ whole genome shotgun (WGS) entry which is preliminary data.</text>
</comment>
<name>A0A921HWY0_9BACT</name>
<dbReference type="InterPro" id="IPR023393">
    <property type="entry name" value="START-like_dom_sf"/>
</dbReference>